<feature type="binding site" evidence="9">
    <location>
        <begin position="64"/>
        <end position="65"/>
    </location>
    <ligand>
        <name>substrate</name>
    </ligand>
</feature>
<dbReference type="Pfam" id="PF00696">
    <property type="entry name" value="AA_kinase"/>
    <property type="match status" value="1"/>
</dbReference>
<keyword evidence="6 9" id="KW-0418">Kinase</keyword>
<comment type="similarity">
    <text evidence="9">Belongs to the acetylglutamate kinase family. ArgB subfamily.</text>
</comment>
<keyword evidence="7 9" id="KW-0067">ATP-binding</keyword>
<keyword evidence="12" id="KW-1185">Reference proteome</keyword>
<keyword evidence="2 9" id="KW-0055">Arginine biosynthesis</keyword>
<dbReference type="GO" id="GO:0042450">
    <property type="term" value="P:L-arginine biosynthetic process via ornithine"/>
    <property type="evidence" value="ECO:0007669"/>
    <property type="project" value="UniProtKB-UniRule"/>
</dbReference>
<evidence type="ECO:0000256" key="5">
    <source>
        <dbReference type="ARBA" id="ARBA00022741"/>
    </source>
</evidence>
<evidence type="ECO:0000256" key="4">
    <source>
        <dbReference type="ARBA" id="ARBA00022679"/>
    </source>
</evidence>
<evidence type="ECO:0000256" key="2">
    <source>
        <dbReference type="ARBA" id="ARBA00022571"/>
    </source>
</evidence>
<dbReference type="STRING" id="1940790.L21SP3_00840"/>
<comment type="catalytic activity">
    <reaction evidence="8 9">
        <text>N-acetyl-L-glutamate + ATP = N-acetyl-L-glutamyl 5-phosphate + ADP</text>
        <dbReference type="Rhea" id="RHEA:14629"/>
        <dbReference type="ChEBI" id="CHEBI:30616"/>
        <dbReference type="ChEBI" id="CHEBI:44337"/>
        <dbReference type="ChEBI" id="CHEBI:57936"/>
        <dbReference type="ChEBI" id="CHEBI:456216"/>
        <dbReference type="EC" id="2.7.2.8"/>
    </reaction>
</comment>
<reference evidence="12" key="1">
    <citation type="submission" date="2017-02" db="EMBL/GenBank/DDBJ databases">
        <title>Comparative genomics and description of representatives of a novel lineage of planctomycetes thriving in anoxic sediments.</title>
        <authorList>
            <person name="Spring S."/>
            <person name="Bunk B."/>
            <person name="Sproer C."/>
            <person name="Klenk H.-P."/>
        </authorList>
    </citation>
    <scope>NUCLEOTIDE SEQUENCE [LARGE SCALE GENOMIC DNA]</scope>
    <source>
        <strain evidence="12">L21-RPul-D3</strain>
    </source>
</reference>
<dbReference type="GO" id="GO:0005737">
    <property type="term" value="C:cytoplasm"/>
    <property type="evidence" value="ECO:0007669"/>
    <property type="project" value="UniProtKB-SubCell"/>
</dbReference>
<feature type="site" description="Transition state stabilizer" evidence="9">
    <location>
        <position position="248"/>
    </location>
</feature>
<dbReference type="OrthoDB" id="9803155at2"/>
<feature type="site" description="Transition state stabilizer" evidence="9">
    <location>
        <position position="29"/>
    </location>
</feature>
<evidence type="ECO:0000256" key="9">
    <source>
        <dbReference type="HAMAP-Rule" id="MF_00082"/>
    </source>
</evidence>
<dbReference type="PIRSF" id="PIRSF000728">
    <property type="entry name" value="NAGK"/>
    <property type="match status" value="1"/>
</dbReference>
<dbReference type="PANTHER" id="PTHR23342">
    <property type="entry name" value="N-ACETYLGLUTAMATE SYNTHASE"/>
    <property type="match status" value="1"/>
</dbReference>
<dbReference type="UniPathway" id="UPA00068">
    <property type="reaction ID" value="UER00107"/>
</dbReference>
<sequence>MQNAINKAKALIEAMEYIRQFKGRIVVIKLGGSILDDEVLQRELLRDVVFMHTVGIMPLLVHGGGKHILRAMETSGIEPEWVHGRRYTDRITLKIVEHTLINEVNKPLCDILAEMGCDSMGLHSMSSCAVTGKPLELKEDGRKLDLGYVGEVEGVNSRLLEKLCRAGTIPVLAPLGIDIAGQKLNINADSVAGVVAAAVGAEKFVLLSDTHGIRQDINDPESRISSISEDEIKSLIDKGVIAGGMLPKIDSCLKAIDGGVGKAHIIDGRLQHSLLLEIYTEEGIGTQIIK</sequence>
<name>A0A1Q2HP78_9BACT</name>
<dbReference type="SUPFAM" id="SSF53633">
    <property type="entry name" value="Carbamate kinase-like"/>
    <property type="match status" value="1"/>
</dbReference>
<accession>A0A1Q2HP78</accession>
<dbReference type="RefSeq" id="WP_077541824.1">
    <property type="nucleotide sequence ID" value="NZ_CP019633.1"/>
</dbReference>
<dbReference type="InterPro" id="IPR036393">
    <property type="entry name" value="AceGlu_kinase-like_sf"/>
</dbReference>
<keyword evidence="4 9" id="KW-0808">Transferase</keyword>
<gene>
    <name evidence="9 11" type="primary">argB</name>
    <name evidence="11" type="ORF">L21SP3_00840</name>
</gene>
<dbReference type="InterPro" id="IPR004662">
    <property type="entry name" value="AcgluKinase_fam"/>
</dbReference>
<keyword evidence="3 9" id="KW-0028">Amino-acid biosynthesis</keyword>
<evidence type="ECO:0000256" key="8">
    <source>
        <dbReference type="ARBA" id="ARBA00048141"/>
    </source>
</evidence>
<evidence type="ECO:0000256" key="6">
    <source>
        <dbReference type="ARBA" id="ARBA00022777"/>
    </source>
</evidence>
<evidence type="ECO:0000256" key="7">
    <source>
        <dbReference type="ARBA" id="ARBA00022840"/>
    </source>
</evidence>
<dbReference type="NCBIfam" id="TIGR00761">
    <property type="entry name" value="argB"/>
    <property type="match status" value="1"/>
</dbReference>
<dbReference type="GO" id="GO:0003991">
    <property type="term" value="F:acetylglutamate kinase activity"/>
    <property type="evidence" value="ECO:0007669"/>
    <property type="project" value="UniProtKB-UniRule"/>
</dbReference>
<keyword evidence="5 9" id="KW-0547">Nucleotide-binding</keyword>
<dbReference type="FunFam" id="3.40.1160.10:FF:000004">
    <property type="entry name" value="Acetylglutamate kinase"/>
    <property type="match status" value="1"/>
</dbReference>
<dbReference type="EMBL" id="CP019633">
    <property type="protein sequence ID" value="AQQ09043.1"/>
    <property type="molecule type" value="Genomic_DNA"/>
</dbReference>
<protein>
    <recommendedName>
        <fullName evidence="9">Acetylglutamate kinase</fullName>
        <ecNumber evidence="9">2.7.2.8</ecNumber>
    </recommendedName>
    <alternativeName>
        <fullName evidence="9">N-acetyl-L-glutamate 5-phosphotransferase</fullName>
    </alternativeName>
    <alternativeName>
        <fullName evidence="9">NAG kinase</fullName>
        <shortName evidence="9">NAGK</shortName>
    </alternativeName>
</protein>
<dbReference type="KEGG" id="pbu:L21SP3_00840"/>
<comment type="subcellular location">
    <subcellularLocation>
        <location evidence="9">Cytoplasm</location>
    </subcellularLocation>
</comment>
<organism evidence="11 12">
    <name type="scientific">Sedimentisphaera cyanobacteriorum</name>
    <dbReference type="NCBI Taxonomy" id="1940790"/>
    <lineage>
        <taxon>Bacteria</taxon>
        <taxon>Pseudomonadati</taxon>
        <taxon>Planctomycetota</taxon>
        <taxon>Phycisphaerae</taxon>
        <taxon>Sedimentisphaerales</taxon>
        <taxon>Sedimentisphaeraceae</taxon>
        <taxon>Sedimentisphaera</taxon>
    </lineage>
</organism>
<dbReference type="PANTHER" id="PTHR23342:SF0">
    <property type="entry name" value="N-ACETYLGLUTAMATE SYNTHASE, MITOCHONDRIAL"/>
    <property type="match status" value="1"/>
</dbReference>
<feature type="binding site" evidence="9">
    <location>
        <position position="86"/>
    </location>
    <ligand>
        <name>substrate</name>
    </ligand>
</feature>
<dbReference type="InterPro" id="IPR001048">
    <property type="entry name" value="Asp/Glu/Uridylate_kinase"/>
</dbReference>
<feature type="domain" description="Aspartate/glutamate/uridylate kinase" evidence="10">
    <location>
        <begin position="25"/>
        <end position="267"/>
    </location>
</feature>
<dbReference type="GO" id="GO:0005524">
    <property type="term" value="F:ATP binding"/>
    <property type="evidence" value="ECO:0007669"/>
    <property type="project" value="UniProtKB-UniRule"/>
</dbReference>
<dbReference type="Proteomes" id="UP000188273">
    <property type="component" value="Chromosome"/>
</dbReference>
<feature type="binding site" evidence="9">
    <location>
        <position position="185"/>
    </location>
    <ligand>
        <name>substrate</name>
    </ligand>
</feature>
<proteinExistence type="inferred from homology"/>
<comment type="pathway">
    <text evidence="1 9">Amino-acid biosynthesis; L-arginine biosynthesis; N(2)-acetyl-L-ornithine from L-glutamate: step 2/4.</text>
</comment>
<keyword evidence="9" id="KW-0963">Cytoplasm</keyword>
<dbReference type="AlphaFoldDB" id="A0A1Q2HP78"/>
<dbReference type="HAMAP" id="MF_00082">
    <property type="entry name" value="ArgB"/>
    <property type="match status" value="1"/>
</dbReference>
<dbReference type="Gene3D" id="3.40.1160.10">
    <property type="entry name" value="Acetylglutamate kinase-like"/>
    <property type="match status" value="1"/>
</dbReference>
<evidence type="ECO:0000313" key="12">
    <source>
        <dbReference type="Proteomes" id="UP000188273"/>
    </source>
</evidence>
<dbReference type="EC" id="2.7.2.8" evidence="9"/>
<evidence type="ECO:0000256" key="3">
    <source>
        <dbReference type="ARBA" id="ARBA00022605"/>
    </source>
</evidence>
<dbReference type="InterPro" id="IPR037528">
    <property type="entry name" value="ArgB"/>
</dbReference>
<evidence type="ECO:0000256" key="1">
    <source>
        <dbReference type="ARBA" id="ARBA00004828"/>
    </source>
</evidence>
<evidence type="ECO:0000313" key="11">
    <source>
        <dbReference type="EMBL" id="AQQ09043.1"/>
    </source>
</evidence>
<comment type="function">
    <text evidence="9">Catalyzes the ATP-dependent phosphorylation of N-acetyl-L-glutamate.</text>
</comment>
<evidence type="ECO:0000259" key="10">
    <source>
        <dbReference type="Pfam" id="PF00696"/>
    </source>
</evidence>